<dbReference type="Gene3D" id="3.40.50.720">
    <property type="entry name" value="NAD(P)-binding Rossmann-like Domain"/>
    <property type="match status" value="1"/>
</dbReference>
<accession>A0A9N9GB76</accession>
<dbReference type="PANTHER" id="PTHR42760:SF133">
    <property type="entry name" value="3-OXOACYL-[ACYL-CARRIER-PROTEIN] REDUCTASE"/>
    <property type="match status" value="1"/>
</dbReference>
<evidence type="ECO:0000259" key="5">
    <source>
        <dbReference type="SMART" id="SM00822"/>
    </source>
</evidence>
<dbReference type="Pfam" id="PF00106">
    <property type="entry name" value="adh_short"/>
    <property type="match status" value="1"/>
</dbReference>
<reference evidence="6" key="1">
    <citation type="submission" date="2021-06" db="EMBL/GenBank/DDBJ databases">
        <authorList>
            <person name="Kallberg Y."/>
            <person name="Tangrot J."/>
            <person name="Rosling A."/>
        </authorList>
    </citation>
    <scope>NUCLEOTIDE SEQUENCE</scope>
    <source>
        <strain evidence="6">FL130A</strain>
    </source>
</reference>
<dbReference type="Pfam" id="PF13561">
    <property type="entry name" value="adh_short_C2"/>
    <property type="match status" value="1"/>
</dbReference>
<dbReference type="PROSITE" id="PS00061">
    <property type="entry name" value="ADH_SHORT"/>
    <property type="match status" value="1"/>
</dbReference>
<organism evidence="6 7">
    <name type="scientific">Ambispora leptoticha</name>
    <dbReference type="NCBI Taxonomy" id="144679"/>
    <lineage>
        <taxon>Eukaryota</taxon>
        <taxon>Fungi</taxon>
        <taxon>Fungi incertae sedis</taxon>
        <taxon>Mucoromycota</taxon>
        <taxon>Glomeromycotina</taxon>
        <taxon>Glomeromycetes</taxon>
        <taxon>Archaeosporales</taxon>
        <taxon>Ambisporaceae</taxon>
        <taxon>Ambispora</taxon>
    </lineage>
</organism>
<evidence type="ECO:0000256" key="2">
    <source>
        <dbReference type="ARBA" id="ARBA00022857"/>
    </source>
</evidence>
<dbReference type="Proteomes" id="UP000789508">
    <property type="component" value="Unassembled WGS sequence"/>
</dbReference>
<dbReference type="InterPro" id="IPR020904">
    <property type="entry name" value="Sc_DH/Rdtase_CS"/>
</dbReference>
<sequence length="267" mass="29030">QKFYGEVALITGGTRGIGFEIAKKFAENGANCILVGKNSERVNLAVLNLIKFERETKNDIYGKKQTKEGEIVHDHDNRHMGIVCDLSSNIEIEKAAKAFKHFGRVDYLINVAGISHDNLLIQVKDNEIDEIINTNLVGTILVSRNIAKVMLRQNKGCIINISSVIGLYGNSGQSVYSASKAGIIGFSKSLAKELARKNIRVNVIAPGYIDTDMTSGLPPKTKDEILSRTLLNRIGDVKDVAHAAMYLATANFVTGQTLIVDGGLSIS</sequence>
<comment type="similarity">
    <text evidence="1 4">Belongs to the short-chain dehydrogenases/reductases (SDR) family.</text>
</comment>
<dbReference type="SMART" id="SM00822">
    <property type="entry name" value="PKS_KR"/>
    <property type="match status" value="1"/>
</dbReference>
<dbReference type="PANTHER" id="PTHR42760">
    <property type="entry name" value="SHORT-CHAIN DEHYDROGENASES/REDUCTASES FAMILY MEMBER"/>
    <property type="match status" value="1"/>
</dbReference>
<keyword evidence="3" id="KW-0560">Oxidoreductase</keyword>
<dbReference type="PRINTS" id="PR00080">
    <property type="entry name" value="SDRFAMILY"/>
</dbReference>
<gene>
    <name evidence="6" type="ORF">ALEPTO_LOCUS8003</name>
</gene>
<dbReference type="EMBL" id="CAJVPS010004013">
    <property type="protein sequence ID" value="CAG8597844.1"/>
    <property type="molecule type" value="Genomic_DNA"/>
</dbReference>
<dbReference type="InterPro" id="IPR036291">
    <property type="entry name" value="NAD(P)-bd_dom_sf"/>
</dbReference>
<dbReference type="FunFam" id="3.40.50.720:FF:000173">
    <property type="entry name" value="3-oxoacyl-[acyl-carrier protein] reductase"/>
    <property type="match status" value="1"/>
</dbReference>
<protein>
    <submittedName>
        <fullName evidence="6">1439_t:CDS:1</fullName>
    </submittedName>
</protein>
<feature type="domain" description="Ketoreductase" evidence="5">
    <location>
        <begin position="6"/>
        <end position="212"/>
    </location>
</feature>
<evidence type="ECO:0000256" key="3">
    <source>
        <dbReference type="ARBA" id="ARBA00023002"/>
    </source>
</evidence>
<dbReference type="SUPFAM" id="SSF51735">
    <property type="entry name" value="NAD(P)-binding Rossmann-fold domains"/>
    <property type="match status" value="1"/>
</dbReference>
<feature type="non-terminal residue" evidence="6">
    <location>
        <position position="267"/>
    </location>
</feature>
<dbReference type="OrthoDB" id="47007at2759"/>
<evidence type="ECO:0000313" key="7">
    <source>
        <dbReference type="Proteomes" id="UP000789508"/>
    </source>
</evidence>
<proteinExistence type="inferred from homology"/>
<dbReference type="GO" id="GO:0016616">
    <property type="term" value="F:oxidoreductase activity, acting on the CH-OH group of donors, NAD or NADP as acceptor"/>
    <property type="evidence" value="ECO:0007669"/>
    <property type="project" value="TreeGrafter"/>
</dbReference>
<dbReference type="PRINTS" id="PR00081">
    <property type="entry name" value="GDHRDH"/>
</dbReference>
<comment type="caution">
    <text evidence="6">The sequence shown here is derived from an EMBL/GenBank/DDBJ whole genome shotgun (WGS) entry which is preliminary data.</text>
</comment>
<evidence type="ECO:0000256" key="1">
    <source>
        <dbReference type="ARBA" id="ARBA00006484"/>
    </source>
</evidence>
<evidence type="ECO:0000256" key="4">
    <source>
        <dbReference type="RuleBase" id="RU000363"/>
    </source>
</evidence>
<dbReference type="InterPro" id="IPR057326">
    <property type="entry name" value="KR_dom"/>
</dbReference>
<dbReference type="AlphaFoldDB" id="A0A9N9GB76"/>
<keyword evidence="7" id="KW-1185">Reference proteome</keyword>
<dbReference type="InterPro" id="IPR002347">
    <property type="entry name" value="SDR_fam"/>
</dbReference>
<dbReference type="GO" id="GO:0048038">
    <property type="term" value="F:quinone binding"/>
    <property type="evidence" value="ECO:0007669"/>
    <property type="project" value="TreeGrafter"/>
</dbReference>
<name>A0A9N9GB76_9GLOM</name>
<dbReference type="GO" id="GO:0006633">
    <property type="term" value="P:fatty acid biosynthetic process"/>
    <property type="evidence" value="ECO:0007669"/>
    <property type="project" value="TreeGrafter"/>
</dbReference>
<evidence type="ECO:0000313" key="6">
    <source>
        <dbReference type="EMBL" id="CAG8597844.1"/>
    </source>
</evidence>
<keyword evidence="2" id="KW-0521">NADP</keyword>